<reference evidence="9 10" key="1">
    <citation type="submission" date="2022-06" db="EMBL/GenBank/DDBJ databases">
        <title>Draft genome sequence of type strain Streptomyces rubrisoli DSM 42083.</title>
        <authorList>
            <person name="Duangmal K."/>
            <person name="Klaysubun C."/>
        </authorList>
    </citation>
    <scope>NUCLEOTIDE SEQUENCE [LARGE SCALE GENOMIC DNA]</scope>
    <source>
        <strain evidence="9 10">DSM 42083</strain>
    </source>
</reference>
<accession>A0ABT1PAN9</accession>
<evidence type="ECO:0000256" key="1">
    <source>
        <dbReference type="ARBA" id="ARBA00000968"/>
    </source>
</evidence>
<dbReference type="EC" id="2.5.1.9" evidence="4 8"/>
<dbReference type="Pfam" id="PF00885">
    <property type="entry name" value="DMRL_synthase"/>
    <property type="match status" value="1"/>
</dbReference>
<dbReference type="SUPFAM" id="SSF52121">
    <property type="entry name" value="Lumazine synthase"/>
    <property type="match status" value="1"/>
</dbReference>
<dbReference type="GO" id="GO:0004746">
    <property type="term" value="F:riboflavin synthase activity"/>
    <property type="evidence" value="ECO:0007669"/>
    <property type="project" value="UniProtKB-EC"/>
</dbReference>
<comment type="pathway">
    <text evidence="2">Cofactor biosynthesis; riboflavin biosynthesis; riboflavin from 2-hydroxy-3-oxobutyl phosphate and 5-amino-6-(D-ribitylamino)uracil: step 2/2.</text>
</comment>
<evidence type="ECO:0000313" key="9">
    <source>
        <dbReference type="EMBL" id="MCQ4041851.1"/>
    </source>
</evidence>
<evidence type="ECO:0000256" key="5">
    <source>
        <dbReference type="ARBA" id="ARBA00013950"/>
    </source>
</evidence>
<dbReference type="InterPro" id="IPR006399">
    <property type="entry name" value="Ribfl_synth_arc"/>
</dbReference>
<protein>
    <recommendedName>
        <fullName evidence="5 8">Riboflavin synthase</fullName>
        <ecNumber evidence="4 8">2.5.1.9</ecNumber>
    </recommendedName>
</protein>
<evidence type="ECO:0000256" key="7">
    <source>
        <dbReference type="ARBA" id="ARBA00022679"/>
    </source>
</evidence>
<evidence type="ECO:0000313" key="10">
    <source>
        <dbReference type="Proteomes" id="UP001206206"/>
    </source>
</evidence>
<dbReference type="InterPro" id="IPR002180">
    <property type="entry name" value="LS/RS"/>
</dbReference>
<evidence type="ECO:0000256" key="3">
    <source>
        <dbReference type="ARBA" id="ARBA00007424"/>
    </source>
</evidence>
<dbReference type="RefSeq" id="WP_255925843.1">
    <property type="nucleotide sequence ID" value="NZ_JANFNH010000004.1"/>
</dbReference>
<comment type="catalytic activity">
    <reaction evidence="1">
        <text>2 6,7-dimethyl-8-(1-D-ribityl)lumazine + H(+) = 5-amino-6-(D-ribitylamino)uracil + riboflavin</text>
        <dbReference type="Rhea" id="RHEA:20772"/>
        <dbReference type="ChEBI" id="CHEBI:15378"/>
        <dbReference type="ChEBI" id="CHEBI:15934"/>
        <dbReference type="ChEBI" id="CHEBI:57986"/>
        <dbReference type="ChEBI" id="CHEBI:58201"/>
        <dbReference type="EC" id="2.5.1.9"/>
    </reaction>
</comment>
<keyword evidence="6" id="KW-0686">Riboflavin biosynthesis</keyword>
<sequence length="159" mass="17506">MDRIGVVDTMFACIDMGSIAERRLSELEGYGERFEVVRRTVPGFKDLAVAARRLIERDGCAIVVACGMPGGADLDEMCAHEASQGIMMAQVLTGTHILEVFVHMREESDPDKFATLCHNRVADHALNAYRMLYAPEELRKRAGQGIRQGGEDVGPLAVR</sequence>
<dbReference type="EMBL" id="JANFNH010000004">
    <property type="protein sequence ID" value="MCQ4041851.1"/>
    <property type="molecule type" value="Genomic_DNA"/>
</dbReference>
<keyword evidence="7 9" id="KW-0808">Transferase</keyword>
<dbReference type="InterPro" id="IPR036467">
    <property type="entry name" value="LS/RS_sf"/>
</dbReference>
<organism evidence="9 10">
    <name type="scientific">Streptantibioticus rubrisoli</name>
    <dbReference type="NCBI Taxonomy" id="1387313"/>
    <lineage>
        <taxon>Bacteria</taxon>
        <taxon>Bacillati</taxon>
        <taxon>Actinomycetota</taxon>
        <taxon>Actinomycetes</taxon>
        <taxon>Kitasatosporales</taxon>
        <taxon>Streptomycetaceae</taxon>
        <taxon>Streptantibioticus</taxon>
    </lineage>
</organism>
<gene>
    <name evidence="9" type="primary">ribC</name>
    <name evidence="9" type="ORF">NON19_07360</name>
</gene>
<evidence type="ECO:0000256" key="6">
    <source>
        <dbReference type="ARBA" id="ARBA00022619"/>
    </source>
</evidence>
<comment type="similarity">
    <text evidence="3">Belongs to the DMRL synthase family.</text>
</comment>
<keyword evidence="10" id="KW-1185">Reference proteome</keyword>
<evidence type="ECO:0000256" key="4">
    <source>
        <dbReference type="ARBA" id="ARBA00012827"/>
    </source>
</evidence>
<comment type="caution">
    <text evidence="9">The sequence shown here is derived from an EMBL/GenBank/DDBJ whole genome shotgun (WGS) entry which is preliminary data.</text>
</comment>
<dbReference type="Gene3D" id="3.40.50.960">
    <property type="entry name" value="Lumazine/riboflavin synthase"/>
    <property type="match status" value="1"/>
</dbReference>
<dbReference type="NCBIfam" id="TIGR01506">
    <property type="entry name" value="ribC_arch"/>
    <property type="match status" value="1"/>
</dbReference>
<evidence type="ECO:0000256" key="8">
    <source>
        <dbReference type="NCBIfam" id="TIGR01506"/>
    </source>
</evidence>
<evidence type="ECO:0000256" key="2">
    <source>
        <dbReference type="ARBA" id="ARBA00004887"/>
    </source>
</evidence>
<dbReference type="Proteomes" id="UP001206206">
    <property type="component" value="Unassembled WGS sequence"/>
</dbReference>
<proteinExistence type="inferred from homology"/>
<name>A0ABT1PAN9_9ACTN</name>